<sequence>MAVVRWGSVSRGGGVALAAACGCRHDRDGGGSPGGAITGIDSVVIGSTPTDPLWWPTSKVISGPSGLPMLTDCPSVISSAGTRSPLTKTPLSELLSTAVHLPRSKRNSRCARATRGCATRRSARTSLPTTMSRPGAKLTCDRPDRTVSTG</sequence>
<evidence type="ECO:0000313" key="2">
    <source>
        <dbReference type="EMBL" id="CPR13520.1"/>
    </source>
</evidence>
<dbReference type="PROSITE" id="PS51257">
    <property type="entry name" value="PROKAR_LIPOPROTEIN"/>
    <property type="match status" value="1"/>
</dbReference>
<proteinExistence type="predicted"/>
<reference evidence="2 3" key="1">
    <citation type="submission" date="2015-03" db="EMBL/GenBank/DDBJ databases">
        <authorList>
            <person name="Murphy D."/>
        </authorList>
    </citation>
    <scope>NUCLEOTIDE SEQUENCE [LARGE SCALE GENOMIC DNA]</scope>
    <source>
        <strain evidence="2 3">DSM 44277</strain>
    </source>
</reference>
<organism evidence="2 3">
    <name type="scientific">Mycobacterium bohemicum DSM 44277</name>
    <dbReference type="NCBI Taxonomy" id="1236609"/>
    <lineage>
        <taxon>Bacteria</taxon>
        <taxon>Bacillati</taxon>
        <taxon>Actinomycetota</taxon>
        <taxon>Actinomycetes</taxon>
        <taxon>Mycobacteriales</taxon>
        <taxon>Mycobacteriaceae</taxon>
        <taxon>Mycobacterium</taxon>
    </lineage>
</organism>
<feature type="compositionally biased region" description="Low complexity" evidence="1">
    <location>
        <begin position="110"/>
        <end position="126"/>
    </location>
</feature>
<evidence type="ECO:0000256" key="1">
    <source>
        <dbReference type="SAM" id="MobiDB-lite"/>
    </source>
</evidence>
<dbReference type="AlphaFoldDB" id="A0A0U0WEW3"/>
<evidence type="ECO:0000313" key="3">
    <source>
        <dbReference type="Proteomes" id="UP000198875"/>
    </source>
</evidence>
<accession>A0A0U0WEW3</accession>
<protein>
    <submittedName>
        <fullName evidence="2">Uncharacterized protein</fullName>
    </submittedName>
</protein>
<name>A0A0U0WEW3_MYCBE</name>
<gene>
    <name evidence="2" type="ORF">BN971_04832</name>
</gene>
<feature type="compositionally biased region" description="Basic and acidic residues" evidence="1">
    <location>
        <begin position="139"/>
        <end position="150"/>
    </location>
</feature>
<feature type="region of interest" description="Disordered" evidence="1">
    <location>
        <begin position="110"/>
        <end position="150"/>
    </location>
</feature>
<dbReference type="Proteomes" id="UP000198875">
    <property type="component" value="Unassembled WGS sequence"/>
</dbReference>
<dbReference type="EMBL" id="CSTD01000008">
    <property type="protein sequence ID" value="CPR13520.1"/>
    <property type="molecule type" value="Genomic_DNA"/>
</dbReference>